<dbReference type="AlphaFoldDB" id="A0A0A8ZKM3"/>
<sequence length="79" mass="8330">MASLGFSYAQIHVRREQCKLKVEETERKTKEAMGAGGGQEEGVKRPMAEDYEAGGGSLARGRVHPCAGTAAAAPPNGDR</sequence>
<protein>
    <submittedName>
        <fullName evidence="2">Uncharacterized protein</fullName>
    </submittedName>
</protein>
<evidence type="ECO:0000256" key="1">
    <source>
        <dbReference type="SAM" id="MobiDB-lite"/>
    </source>
</evidence>
<reference evidence="2" key="1">
    <citation type="submission" date="2014-09" db="EMBL/GenBank/DDBJ databases">
        <authorList>
            <person name="Magalhaes I.L.F."/>
            <person name="Oliveira U."/>
            <person name="Santos F.R."/>
            <person name="Vidigal T.H.D.A."/>
            <person name="Brescovit A.D."/>
            <person name="Santos A.J."/>
        </authorList>
    </citation>
    <scope>NUCLEOTIDE SEQUENCE</scope>
    <source>
        <tissue evidence="2">Shoot tissue taken approximately 20 cm above the soil surface</tissue>
    </source>
</reference>
<feature type="region of interest" description="Disordered" evidence="1">
    <location>
        <begin position="51"/>
        <end position="79"/>
    </location>
</feature>
<reference evidence="2" key="2">
    <citation type="journal article" date="2015" name="Data Brief">
        <title>Shoot transcriptome of the giant reed, Arundo donax.</title>
        <authorList>
            <person name="Barrero R.A."/>
            <person name="Guerrero F.D."/>
            <person name="Moolhuijzen P."/>
            <person name="Goolsby J.A."/>
            <person name="Tidwell J."/>
            <person name="Bellgard S.E."/>
            <person name="Bellgard M.I."/>
        </authorList>
    </citation>
    <scope>NUCLEOTIDE SEQUENCE</scope>
    <source>
        <tissue evidence="2">Shoot tissue taken approximately 20 cm above the soil surface</tissue>
    </source>
</reference>
<evidence type="ECO:0000313" key="2">
    <source>
        <dbReference type="EMBL" id="JAD38223.1"/>
    </source>
</evidence>
<proteinExistence type="predicted"/>
<dbReference type="EMBL" id="GBRH01259672">
    <property type="protein sequence ID" value="JAD38223.1"/>
    <property type="molecule type" value="Transcribed_RNA"/>
</dbReference>
<accession>A0A0A8ZKM3</accession>
<feature type="region of interest" description="Disordered" evidence="1">
    <location>
        <begin position="27"/>
        <end position="46"/>
    </location>
</feature>
<organism evidence="2">
    <name type="scientific">Arundo donax</name>
    <name type="common">Giant reed</name>
    <name type="synonym">Donax arundinaceus</name>
    <dbReference type="NCBI Taxonomy" id="35708"/>
    <lineage>
        <taxon>Eukaryota</taxon>
        <taxon>Viridiplantae</taxon>
        <taxon>Streptophyta</taxon>
        <taxon>Embryophyta</taxon>
        <taxon>Tracheophyta</taxon>
        <taxon>Spermatophyta</taxon>
        <taxon>Magnoliopsida</taxon>
        <taxon>Liliopsida</taxon>
        <taxon>Poales</taxon>
        <taxon>Poaceae</taxon>
        <taxon>PACMAD clade</taxon>
        <taxon>Arundinoideae</taxon>
        <taxon>Arundineae</taxon>
        <taxon>Arundo</taxon>
    </lineage>
</organism>
<name>A0A0A8ZKM3_ARUDO</name>